<feature type="domain" description="TFIIS N-terminal" evidence="5">
    <location>
        <begin position="43"/>
        <end position="116"/>
    </location>
</feature>
<feature type="compositionally biased region" description="Low complexity" evidence="4">
    <location>
        <begin position="164"/>
        <end position="174"/>
    </location>
</feature>
<dbReference type="GO" id="GO:0005634">
    <property type="term" value="C:nucleus"/>
    <property type="evidence" value="ECO:0007669"/>
    <property type="project" value="UniProtKB-SubCell"/>
</dbReference>
<dbReference type="SMART" id="SM00509">
    <property type="entry name" value="TFS2N"/>
    <property type="match status" value="1"/>
</dbReference>
<reference evidence="6 7" key="1">
    <citation type="journal article" date="2013" name="Genome Biol.">
        <title>Genome of Acanthamoeba castellanii highlights extensive lateral gene transfer and early evolution of tyrosine kinase signaling.</title>
        <authorList>
            <person name="Clarke M."/>
            <person name="Lohan A.J."/>
            <person name="Liu B."/>
            <person name="Lagkouvardos I."/>
            <person name="Roy S."/>
            <person name="Zafar N."/>
            <person name="Bertelli C."/>
            <person name="Schilde C."/>
            <person name="Kianianmomeni A."/>
            <person name="Burglin T.R."/>
            <person name="Frech C."/>
            <person name="Turcotte B."/>
            <person name="Kopec K.O."/>
            <person name="Synnott J.M."/>
            <person name="Choo C."/>
            <person name="Paponov I."/>
            <person name="Finkler A."/>
            <person name="Soon Heng Tan C."/>
            <person name="Hutchins A.P."/>
            <person name="Weinmeier T."/>
            <person name="Rattei T."/>
            <person name="Chu J.S."/>
            <person name="Gimenez G."/>
            <person name="Irimia M."/>
            <person name="Rigden D.J."/>
            <person name="Fitzpatrick D.A."/>
            <person name="Lorenzo-Morales J."/>
            <person name="Bateman A."/>
            <person name="Chiu C.H."/>
            <person name="Tang P."/>
            <person name="Hegemann P."/>
            <person name="Fromm H."/>
            <person name="Raoult D."/>
            <person name="Greub G."/>
            <person name="Miranda-Saavedra D."/>
            <person name="Chen N."/>
            <person name="Nash P."/>
            <person name="Ginger M.L."/>
            <person name="Horn M."/>
            <person name="Schaap P."/>
            <person name="Caler L."/>
            <person name="Loftus B."/>
        </authorList>
    </citation>
    <scope>NUCLEOTIDE SEQUENCE [LARGE SCALE GENOMIC DNA]</scope>
    <source>
        <strain evidence="6 7">Neff</strain>
    </source>
</reference>
<evidence type="ECO:0000313" key="7">
    <source>
        <dbReference type="Proteomes" id="UP000011083"/>
    </source>
</evidence>
<organism evidence="6 7">
    <name type="scientific">Acanthamoeba castellanii (strain ATCC 30010 / Neff)</name>
    <dbReference type="NCBI Taxonomy" id="1257118"/>
    <lineage>
        <taxon>Eukaryota</taxon>
        <taxon>Amoebozoa</taxon>
        <taxon>Discosea</taxon>
        <taxon>Longamoebia</taxon>
        <taxon>Centramoebida</taxon>
        <taxon>Acanthamoebidae</taxon>
        <taxon>Acanthamoeba</taxon>
    </lineage>
</organism>
<dbReference type="PROSITE" id="PS51319">
    <property type="entry name" value="TFIIS_N"/>
    <property type="match status" value="1"/>
</dbReference>
<dbReference type="PANTHER" id="PTHR46557:SF1">
    <property type="entry name" value="SERINE_THREONINE-PROTEIN PHOSPHATASE 1 REGULATORY SUBUNIT 10"/>
    <property type="match status" value="1"/>
</dbReference>
<dbReference type="RefSeq" id="XP_004344712.1">
    <property type="nucleotide sequence ID" value="XM_004344662.1"/>
</dbReference>
<feature type="compositionally biased region" description="Low complexity" evidence="4">
    <location>
        <begin position="253"/>
        <end position="268"/>
    </location>
</feature>
<evidence type="ECO:0000256" key="1">
    <source>
        <dbReference type="ARBA" id="ARBA00004123"/>
    </source>
</evidence>
<evidence type="ECO:0000256" key="2">
    <source>
        <dbReference type="ARBA" id="ARBA00023242"/>
    </source>
</evidence>
<dbReference type="GO" id="GO:0072357">
    <property type="term" value="C:PTW/PP1 phosphatase complex"/>
    <property type="evidence" value="ECO:0007669"/>
    <property type="project" value="TreeGrafter"/>
</dbReference>
<dbReference type="SUPFAM" id="SSF47676">
    <property type="entry name" value="Conserved domain common to transcription factors TFIIS, elongin A, CRSP70"/>
    <property type="match status" value="1"/>
</dbReference>
<dbReference type="KEGG" id="acan:ACA1_279510"/>
<feature type="region of interest" description="Disordered" evidence="4">
    <location>
        <begin position="350"/>
        <end position="369"/>
    </location>
</feature>
<dbReference type="InterPro" id="IPR035441">
    <property type="entry name" value="TFIIS/LEDGF_dom_sf"/>
</dbReference>
<gene>
    <name evidence="6" type="ORF">ACA1_279510</name>
</gene>
<dbReference type="OMA" id="WIDEASN"/>
<dbReference type="Gene3D" id="1.20.930.10">
    <property type="entry name" value="Conserved domain common to transcription factors TFIIS, elongin A, CRSP70"/>
    <property type="match status" value="1"/>
</dbReference>
<accession>L8H626</accession>
<dbReference type="VEuPathDB" id="AmoebaDB:ACA1_279510"/>
<dbReference type="GO" id="GO:0003746">
    <property type="term" value="F:translation elongation factor activity"/>
    <property type="evidence" value="ECO:0007669"/>
    <property type="project" value="UniProtKB-KW"/>
</dbReference>
<feature type="region of interest" description="Disordered" evidence="4">
    <location>
        <begin position="652"/>
        <end position="676"/>
    </location>
</feature>
<feature type="compositionally biased region" description="Low complexity" evidence="4">
    <location>
        <begin position="459"/>
        <end position="498"/>
    </location>
</feature>
<dbReference type="GO" id="GO:0000785">
    <property type="term" value="C:chromatin"/>
    <property type="evidence" value="ECO:0007669"/>
    <property type="project" value="TreeGrafter"/>
</dbReference>
<evidence type="ECO:0000256" key="3">
    <source>
        <dbReference type="PROSITE-ProRule" id="PRU00649"/>
    </source>
</evidence>
<feature type="compositionally biased region" description="Basic residues" evidence="4">
    <location>
        <begin position="666"/>
        <end position="676"/>
    </location>
</feature>
<dbReference type="InterPro" id="IPR017923">
    <property type="entry name" value="TFIIS_N"/>
</dbReference>
<feature type="compositionally biased region" description="Basic and acidic residues" evidence="4">
    <location>
        <begin position="120"/>
        <end position="148"/>
    </location>
</feature>
<name>L8H626_ACACF</name>
<evidence type="ECO:0000256" key="4">
    <source>
        <dbReference type="SAM" id="MobiDB-lite"/>
    </source>
</evidence>
<keyword evidence="7" id="KW-1185">Reference proteome</keyword>
<feature type="region of interest" description="Disordered" evidence="4">
    <location>
        <begin position="230"/>
        <end position="313"/>
    </location>
</feature>
<proteinExistence type="predicted"/>
<dbReference type="InterPro" id="IPR003617">
    <property type="entry name" value="TFIIS/CRSP70_N_sub"/>
</dbReference>
<evidence type="ECO:0000259" key="5">
    <source>
        <dbReference type="PROSITE" id="PS51319"/>
    </source>
</evidence>
<keyword evidence="2 3" id="KW-0539">Nucleus</keyword>
<evidence type="ECO:0000313" key="6">
    <source>
        <dbReference type="EMBL" id="ELR20969.1"/>
    </source>
</evidence>
<dbReference type="GO" id="GO:0008157">
    <property type="term" value="F:protein phosphatase 1 binding"/>
    <property type="evidence" value="ECO:0007669"/>
    <property type="project" value="TreeGrafter"/>
</dbReference>
<dbReference type="PANTHER" id="PTHR46557">
    <property type="entry name" value="SERINE/THREONINE-PROTEIN PHOSPHATASE 1 REGULATORY SUBUNIT 10-RELATED"/>
    <property type="match status" value="1"/>
</dbReference>
<dbReference type="AlphaFoldDB" id="L8H626"/>
<feature type="region of interest" description="Disordered" evidence="4">
    <location>
        <begin position="417"/>
        <end position="498"/>
    </location>
</feature>
<dbReference type="OrthoDB" id="1928519at2759"/>
<feature type="compositionally biased region" description="Basic and acidic residues" evidence="4">
    <location>
        <begin position="269"/>
        <end position="281"/>
    </location>
</feature>
<sequence length="738" mass="82093">MIKLQKIMAEEKSPDAQSLLLNIVSNSRRLDLKKVFIDNDGLVVLKAWLIQAIKEKNTQLVRQLLKVIYTLPMTVETLQKSGMGKLIKKLENHPTEVVKKWAVRIMNSWKDVVLNASKKAESSSAKKDVAEEKAAAEKARLDKKEKEVSPTAARGMKRTREVTPAAPKAAKPGPQLKISASEDFDDLIAGPAKPRPVAEKRKLTGLIPDHVKRRRHAVQLIEEDVTAPHPIAKGVGSYKSKPLSADDIKKAKSSGAAAASPLSPPLVSTRRDSDPGKRQRDDDEEAFPDSADVSYDEGEGRASKKKKKRVSWASDEKLVQVKMFEKYLPSLMGNAPRPVGSFAAMMQLEKQREKEVADQQRKHEEGEWKERFEKMTATVPWKAPQLLYMSPEYKVAMGEKSKEMGIQRERQSKILGEYYSREEDIPPTPTEPAEAQEEYDDASVPLIPLDEMYTPPPQQQQQLPPTLQQQQQQLPPHLAQPMHQPQPNLAGPPMGAPYGAPMMGAPPAMGGPIGQPAGGNMEQALNALLANPQALGSLLGDNQALSSLLASLPQGVAGGPPAGAPFMGGLPVPNINLAQPGAPMGGPSMGPPPSAGMMYNPSQPTAPLPPHLIQPSSKAIPLGWDGAGRRPWRHGSSALRRRWWHAPAAVRRTASPTRRLPDGRTSRRRLRRPWRRRARRTRRRRRLWRTHRWRTRWRRRLRRTEPRGRRRWRRRGKLGKGRPEAATVLLLQLAAGLP</sequence>
<comment type="subcellular location">
    <subcellularLocation>
        <location evidence="1 3">Nucleus</location>
    </subcellularLocation>
</comment>
<dbReference type="STRING" id="1257118.L8H626"/>
<feature type="region of interest" description="Disordered" evidence="4">
    <location>
        <begin position="120"/>
        <end position="210"/>
    </location>
</feature>
<dbReference type="GeneID" id="14921842"/>
<dbReference type="EMBL" id="KB007908">
    <property type="protein sequence ID" value="ELR20969.1"/>
    <property type="molecule type" value="Genomic_DNA"/>
</dbReference>
<dbReference type="Proteomes" id="UP000011083">
    <property type="component" value="Unassembled WGS sequence"/>
</dbReference>
<keyword evidence="6" id="KW-0648">Protein biosynthesis</keyword>
<keyword evidence="6" id="KW-0251">Elongation factor</keyword>
<protein>
    <submittedName>
        <fullName evidence="6">Transcription elongation factor sii protein n terminal domain containing protein</fullName>
    </submittedName>
</protein>
<dbReference type="Pfam" id="PF08711">
    <property type="entry name" value="Med26"/>
    <property type="match status" value="1"/>
</dbReference>